<accession>A0A5C3MPY0</accession>
<keyword evidence="1" id="KW-0472">Membrane</keyword>
<feature type="transmembrane region" description="Helical" evidence="1">
    <location>
        <begin position="254"/>
        <end position="273"/>
    </location>
</feature>
<feature type="transmembrane region" description="Helical" evidence="1">
    <location>
        <begin position="113"/>
        <end position="134"/>
    </location>
</feature>
<dbReference type="AlphaFoldDB" id="A0A5C3MPY0"/>
<feature type="transmembrane region" description="Helical" evidence="1">
    <location>
        <begin position="279"/>
        <end position="300"/>
    </location>
</feature>
<dbReference type="InterPro" id="IPR045340">
    <property type="entry name" value="DUF6533"/>
</dbReference>
<proteinExistence type="predicted"/>
<evidence type="ECO:0000256" key="1">
    <source>
        <dbReference type="SAM" id="Phobius"/>
    </source>
</evidence>
<dbReference type="EMBL" id="ML213526">
    <property type="protein sequence ID" value="TFK46937.1"/>
    <property type="molecule type" value="Genomic_DNA"/>
</dbReference>
<sequence>MTYLNAALGALESFHVRAREQQHVGVPVVPLTVGAMEDLQLVRFVSWAGYAILLLEFALTLPDEVEHIWPSRWSLVKGIFLGNRYGSLVLIGIYNTQLSGIWTSDSPSFCFKFALLIVILMFLSFASIHVLVLLRAWAVWGRSPKILASLIALFILYATACISIAVYSTNFVGPHAFPYVALIGVCISPMPRWLWTLWVPRLVLSFNPCRPEFHVGCSLALELGTFLLTFVTIRHNFQGKQSTPIVCTIYRDGAIYFIFSLLTSMMNILVWAYTYDRLLNTLSIVFTLALVTVAGQRLVLDLRKMDHLEYQTRDPRSGEVAWQIEPIGTSAGAPADDPIVFELATIAEGIDGQHGDPCCWSRRRLDTECD</sequence>
<dbReference type="Proteomes" id="UP000305948">
    <property type="component" value="Unassembled WGS sequence"/>
</dbReference>
<feature type="transmembrane region" description="Helical" evidence="1">
    <location>
        <begin position="146"/>
        <end position="167"/>
    </location>
</feature>
<dbReference type="Pfam" id="PF20151">
    <property type="entry name" value="DUF6533"/>
    <property type="match status" value="1"/>
</dbReference>
<feature type="transmembrane region" description="Helical" evidence="1">
    <location>
        <begin position="73"/>
        <end position="93"/>
    </location>
</feature>
<organism evidence="3 4">
    <name type="scientific">Heliocybe sulcata</name>
    <dbReference type="NCBI Taxonomy" id="5364"/>
    <lineage>
        <taxon>Eukaryota</taxon>
        <taxon>Fungi</taxon>
        <taxon>Dikarya</taxon>
        <taxon>Basidiomycota</taxon>
        <taxon>Agaricomycotina</taxon>
        <taxon>Agaricomycetes</taxon>
        <taxon>Gloeophyllales</taxon>
        <taxon>Gloeophyllaceae</taxon>
        <taxon>Heliocybe</taxon>
    </lineage>
</organism>
<evidence type="ECO:0000313" key="4">
    <source>
        <dbReference type="Proteomes" id="UP000305948"/>
    </source>
</evidence>
<evidence type="ECO:0000313" key="3">
    <source>
        <dbReference type="EMBL" id="TFK46937.1"/>
    </source>
</evidence>
<feature type="domain" description="DUF6533" evidence="2">
    <location>
        <begin position="46"/>
        <end position="89"/>
    </location>
</feature>
<keyword evidence="1" id="KW-0812">Transmembrane</keyword>
<feature type="transmembrane region" description="Helical" evidence="1">
    <location>
        <begin position="213"/>
        <end position="233"/>
    </location>
</feature>
<name>A0A5C3MPY0_9AGAM</name>
<reference evidence="3 4" key="1">
    <citation type="journal article" date="2019" name="Nat. Ecol. Evol.">
        <title>Megaphylogeny resolves global patterns of mushroom evolution.</title>
        <authorList>
            <person name="Varga T."/>
            <person name="Krizsan K."/>
            <person name="Foldi C."/>
            <person name="Dima B."/>
            <person name="Sanchez-Garcia M."/>
            <person name="Sanchez-Ramirez S."/>
            <person name="Szollosi G.J."/>
            <person name="Szarkandi J.G."/>
            <person name="Papp V."/>
            <person name="Albert L."/>
            <person name="Andreopoulos W."/>
            <person name="Angelini C."/>
            <person name="Antonin V."/>
            <person name="Barry K.W."/>
            <person name="Bougher N.L."/>
            <person name="Buchanan P."/>
            <person name="Buyck B."/>
            <person name="Bense V."/>
            <person name="Catcheside P."/>
            <person name="Chovatia M."/>
            <person name="Cooper J."/>
            <person name="Damon W."/>
            <person name="Desjardin D."/>
            <person name="Finy P."/>
            <person name="Geml J."/>
            <person name="Haridas S."/>
            <person name="Hughes K."/>
            <person name="Justo A."/>
            <person name="Karasinski D."/>
            <person name="Kautmanova I."/>
            <person name="Kiss B."/>
            <person name="Kocsube S."/>
            <person name="Kotiranta H."/>
            <person name="LaButti K.M."/>
            <person name="Lechner B.E."/>
            <person name="Liimatainen K."/>
            <person name="Lipzen A."/>
            <person name="Lukacs Z."/>
            <person name="Mihaltcheva S."/>
            <person name="Morgado L.N."/>
            <person name="Niskanen T."/>
            <person name="Noordeloos M.E."/>
            <person name="Ohm R.A."/>
            <person name="Ortiz-Santana B."/>
            <person name="Ovrebo C."/>
            <person name="Racz N."/>
            <person name="Riley R."/>
            <person name="Savchenko A."/>
            <person name="Shiryaev A."/>
            <person name="Soop K."/>
            <person name="Spirin V."/>
            <person name="Szebenyi C."/>
            <person name="Tomsovsky M."/>
            <person name="Tulloss R.E."/>
            <person name="Uehling J."/>
            <person name="Grigoriev I.V."/>
            <person name="Vagvolgyi C."/>
            <person name="Papp T."/>
            <person name="Martin F.M."/>
            <person name="Miettinen O."/>
            <person name="Hibbett D.S."/>
            <person name="Nagy L.G."/>
        </authorList>
    </citation>
    <scope>NUCLEOTIDE SEQUENCE [LARGE SCALE GENOMIC DNA]</scope>
    <source>
        <strain evidence="3 4">OMC1185</strain>
    </source>
</reference>
<dbReference type="OrthoDB" id="3354157at2759"/>
<protein>
    <recommendedName>
        <fullName evidence="2">DUF6533 domain-containing protein</fullName>
    </recommendedName>
</protein>
<keyword evidence="4" id="KW-1185">Reference proteome</keyword>
<keyword evidence="1" id="KW-1133">Transmembrane helix</keyword>
<gene>
    <name evidence="3" type="ORF">OE88DRAFT_841194</name>
</gene>
<evidence type="ECO:0000259" key="2">
    <source>
        <dbReference type="Pfam" id="PF20151"/>
    </source>
</evidence>